<dbReference type="SMART" id="SM00317">
    <property type="entry name" value="SET"/>
    <property type="match status" value="1"/>
</dbReference>
<reference evidence="8 9" key="1">
    <citation type="journal article" date="2016" name="Nat. Commun.">
        <title>Thousands of microbial genomes shed light on interconnected biogeochemical processes in an aquifer system.</title>
        <authorList>
            <person name="Anantharaman K."/>
            <person name="Brown C.T."/>
            <person name="Hug L.A."/>
            <person name="Sharon I."/>
            <person name="Castelle C.J."/>
            <person name="Probst A.J."/>
            <person name="Thomas B.C."/>
            <person name="Singh A."/>
            <person name="Wilkins M.J."/>
            <person name="Karaoz U."/>
            <person name="Brodie E.L."/>
            <person name="Williams K.H."/>
            <person name="Hubbard S.S."/>
            <person name="Banfield J.F."/>
        </authorList>
    </citation>
    <scope>NUCLEOTIDE SEQUENCE [LARGE SCALE GENOMIC DNA]</scope>
</reference>
<dbReference type="InterPro" id="IPR050777">
    <property type="entry name" value="SET2_Histone-Lys_MeTrsfase"/>
</dbReference>
<dbReference type="GO" id="GO:0008168">
    <property type="term" value="F:methyltransferase activity"/>
    <property type="evidence" value="ECO:0007669"/>
    <property type="project" value="UniProtKB-KW"/>
</dbReference>
<dbReference type="Gene3D" id="2.170.270.10">
    <property type="entry name" value="SET domain"/>
    <property type="match status" value="1"/>
</dbReference>
<evidence type="ECO:0000259" key="7">
    <source>
        <dbReference type="PROSITE" id="PS50868"/>
    </source>
</evidence>
<keyword evidence="4" id="KW-0808">Transferase</keyword>
<evidence type="ECO:0000313" key="9">
    <source>
        <dbReference type="Proteomes" id="UP000179230"/>
    </source>
</evidence>
<proteinExistence type="predicted"/>
<feature type="domain" description="SET" evidence="6">
    <location>
        <begin position="8"/>
        <end position="121"/>
    </location>
</feature>
<dbReference type="SUPFAM" id="SSF82199">
    <property type="entry name" value="SET domain"/>
    <property type="match status" value="1"/>
</dbReference>
<gene>
    <name evidence="8" type="ORF">A2592_00810</name>
</gene>
<dbReference type="AlphaFoldDB" id="A0A1F6FR60"/>
<dbReference type="PROSITE" id="PS50280">
    <property type="entry name" value="SET"/>
    <property type="match status" value="1"/>
</dbReference>
<organism evidence="8 9">
    <name type="scientific">Candidatus Kaiserbacteria bacterium RIFOXYD1_FULL_42_15</name>
    <dbReference type="NCBI Taxonomy" id="1798532"/>
    <lineage>
        <taxon>Bacteria</taxon>
        <taxon>Candidatus Kaiseribacteriota</taxon>
    </lineage>
</organism>
<name>A0A1F6FR60_9BACT</name>
<evidence type="ECO:0000256" key="5">
    <source>
        <dbReference type="ARBA" id="ARBA00022691"/>
    </source>
</evidence>
<protein>
    <recommendedName>
        <fullName evidence="10">SET domain-containing protein</fullName>
    </recommendedName>
</protein>
<evidence type="ECO:0000256" key="2">
    <source>
        <dbReference type="ARBA" id="ARBA00022454"/>
    </source>
</evidence>
<dbReference type="Proteomes" id="UP000179230">
    <property type="component" value="Unassembled WGS sequence"/>
</dbReference>
<dbReference type="PANTHER" id="PTHR22884">
    <property type="entry name" value="SET DOMAIN PROTEINS"/>
    <property type="match status" value="1"/>
</dbReference>
<dbReference type="GO" id="GO:0032259">
    <property type="term" value="P:methylation"/>
    <property type="evidence" value="ECO:0007669"/>
    <property type="project" value="UniProtKB-KW"/>
</dbReference>
<dbReference type="GO" id="GO:0005694">
    <property type="term" value="C:chromosome"/>
    <property type="evidence" value="ECO:0007669"/>
    <property type="project" value="UniProtKB-SubCell"/>
</dbReference>
<dbReference type="InterPro" id="IPR046341">
    <property type="entry name" value="SET_dom_sf"/>
</dbReference>
<dbReference type="EMBL" id="MFMT01000023">
    <property type="protein sequence ID" value="OGG88340.1"/>
    <property type="molecule type" value="Genomic_DNA"/>
</dbReference>
<keyword evidence="2" id="KW-0158">Chromosome</keyword>
<evidence type="ECO:0000256" key="4">
    <source>
        <dbReference type="ARBA" id="ARBA00022679"/>
    </source>
</evidence>
<evidence type="ECO:0008006" key="10">
    <source>
        <dbReference type="Google" id="ProtNLM"/>
    </source>
</evidence>
<evidence type="ECO:0000313" key="8">
    <source>
        <dbReference type="EMBL" id="OGG88340.1"/>
    </source>
</evidence>
<comment type="caution">
    <text evidence="8">The sequence shown here is derived from an EMBL/GenBank/DDBJ whole genome shotgun (WGS) entry which is preliminary data.</text>
</comment>
<dbReference type="Pfam" id="PF00856">
    <property type="entry name" value="SET"/>
    <property type="match status" value="1"/>
</dbReference>
<evidence type="ECO:0000256" key="1">
    <source>
        <dbReference type="ARBA" id="ARBA00004286"/>
    </source>
</evidence>
<dbReference type="PROSITE" id="PS50868">
    <property type="entry name" value="POST_SET"/>
    <property type="match status" value="1"/>
</dbReference>
<evidence type="ECO:0000259" key="6">
    <source>
        <dbReference type="PROSITE" id="PS50280"/>
    </source>
</evidence>
<evidence type="ECO:0000256" key="3">
    <source>
        <dbReference type="ARBA" id="ARBA00022603"/>
    </source>
</evidence>
<dbReference type="InterPro" id="IPR001214">
    <property type="entry name" value="SET_dom"/>
</dbReference>
<accession>A0A1F6FR60</accession>
<feature type="domain" description="Post-SET" evidence="7">
    <location>
        <begin position="129"/>
        <end position="145"/>
    </location>
</feature>
<keyword evidence="3" id="KW-0489">Methyltransferase</keyword>
<keyword evidence="5" id="KW-0949">S-adenosyl-L-methionine</keyword>
<sequence length="177" mass="20422">MQISWFNKKLETRKSPISGTGVFAKKQIARGETVAVFGGFVVDVDTLKKNKTTCPKEYKTILEIGYQITDNLIYAPTTKAQFSVIEYLNHNCDPNCGFEDAITLVAMRDIPKNTEISMDYAMCVSLKMFEMKCECGSSICRGFVHFNDWKIKELQKKYKKFFQPYIRKKIKLLNVKK</sequence>
<dbReference type="InterPro" id="IPR003616">
    <property type="entry name" value="Post-SET_dom"/>
</dbReference>
<comment type="subcellular location">
    <subcellularLocation>
        <location evidence="1">Chromosome</location>
    </subcellularLocation>
</comment>